<feature type="domain" description="Tyr recombinase" evidence="2">
    <location>
        <begin position="452"/>
        <end position="664"/>
    </location>
</feature>
<dbReference type="Proteomes" id="UP001609219">
    <property type="component" value="Unassembled WGS sequence"/>
</dbReference>
<reference evidence="5 6" key="1">
    <citation type="submission" date="2024-10" db="EMBL/GenBank/DDBJ databases">
        <authorList>
            <person name="Riesco R."/>
        </authorList>
    </citation>
    <scope>NUCLEOTIDE SEQUENCE [LARGE SCALE GENOMIC DNA]</scope>
    <source>
        <strain evidence="4 5">NCIMB 15448</strain>
        <strain evidence="3 6">NCIMB 15450</strain>
    </source>
</reference>
<gene>
    <name evidence="4" type="ORF">ACHIPV_14600</name>
    <name evidence="3" type="ORF">ACHIRB_06100</name>
</gene>
<dbReference type="PROSITE" id="PS51898">
    <property type="entry name" value="TYR_RECOMBINASE"/>
    <property type="match status" value="1"/>
</dbReference>
<keyword evidence="1" id="KW-0233">DNA recombination</keyword>
<dbReference type="InterPro" id="IPR002104">
    <property type="entry name" value="Integrase_catalytic"/>
</dbReference>
<organism evidence="3 6">
    <name type="scientific">Antrihabitans spumae</name>
    <dbReference type="NCBI Taxonomy" id="3373370"/>
    <lineage>
        <taxon>Bacteria</taxon>
        <taxon>Bacillati</taxon>
        <taxon>Actinomycetota</taxon>
        <taxon>Actinomycetes</taxon>
        <taxon>Mycobacteriales</taxon>
        <taxon>Nocardiaceae</taxon>
        <taxon>Antrihabitans</taxon>
    </lineage>
</organism>
<dbReference type="Gene3D" id="1.10.443.10">
    <property type="entry name" value="Intergrase catalytic core"/>
    <property type="match status" value="1"/>
</dbReference>
<dbReference type="CDD" id="cd00397">
    <property type="entry name" value="DNA_BRE_C"/>
    <property type="match status" value="1"/>
</dbReference>
<dbReference type="Pfam" id="PF00589">
    <property type="entry name" value="Phage_integrase"/>
    <property type="match status" value="1"/>
</dbReference>
<protein>
    <submittedName>
        <fullName evidence="3">Tyrosine-type recombinase/integrase</fullName>
    </submittedName>
</protein>
<dbReference type="SUPFAM" id="SSF56349">
    <property type="entry name" value="DNA breaking-rejoining enzymes"/>
    <property type="match status" value="1"/>
</dbReference>
<dbReference type="RefSeq" id="WP_395124817.1">
    <property type="nucleotide sequence ID" value="NZ_JBIMSN010000025.1"/>
</dbReference>
<evidence type="ECO:0000313" key="3">
    <source>
        <dbReference type="EMBL" id="MFH5228154.1"/>
    </source>
</evidence>
<proteinExistence type="predicted"/>
<keyword evidence="6" id="KW-1185">Reference proteome</keyword>
<dbReference type="InterPro" id="IPR013762">
    <property type="entry name" value="Integrase-like_cat_sf"/>
</dbReference>
<dbReference type="Proteomes" id="UP001609176">
    <property type="component" value="Unassembled WGS sequence"/>
</dbReference>
<evidence type="ECO:0000313" key="5">
    <source>
        <dbReference type="Proteomes" id="UP001609176"/>
    </source>
</evidence>
<comment type="caution">
    <text evidence="3">The sequence shown here is derived from an EMBL/GenBank/DDBJ whole genome shotgun (WGS) entry which is preliminary data.</text>
</comment>
<name>A0ABW7K046_9NOCA</name>
<evidence type="ECO:0000313" key="4">
    <source>
        <dbReference type="EMBL" id="MFH5243099.1"/>
    </source>
</evidence>
<dbReference type="EMBL" id="JBIMSP010000021">
    <property type="protein sequence ID" value="MFH5243099.1"/>
    <property type="molecule type" value="Genomic_DNA"/>
</dbReference>
<evidence type="ECO:0000313" key="6">
    <source>
        <dbReference type="Proteomes" id="UP001609219"/>
    </source>
</evidence>
<sequence>MTAAGPARNRPVDPGDRWRTFLTQRLEPGWRLGEWNPNTLIFTGDPHNPKTFVYLCANPDCRNPNGVRNTVCAFCVAKRKPRSRSVARRFHDSPFDPCVVVDDDEKRCERPRYSGTGLCFTHNSRFDYANKVGEIGLAEFLTTAEPLGSLAACAVSGCRHQVLYEATPLCSTHHHQYRARTENGGSPIGRLEFAAQALPLIHSHEFTLVGCSETVIAELLWILQERDRRGFGISILRMRNLVKAARGADTLFEVTASHEHSAKFLRMTMPLLQSQRSLSEGTDATVSDRWGPDVLERFPSVQRTRSRNIVIDWSDVGCDWLRRLGKTWATETLPTYENLRPTLRALTWASLALETSRAFTDPTRAGRGDIAAIVGYCRRQTTSEGTPFNSDYSERRLWDLKGILAFCRSAGHMDDVPGSFVLTTAHLRGRPESRRRDDDDPGKALPDVVVDILDKNMDLLRPSMSAQYRIEGWSNDDYALMRQTVYQLLRDTGRRPGEITALRRDCLDSDNAGDPVLIYTNSKANRLNRRLHITANTAEVVRIWRAKVSSLRPDRDTAYLFPQLHRSEPQSDNHFKAQAFGTIFGAWVDSIPELEALLRTPSSPEGVIDRRDVIAYSLRHTYAQRHADAGTPVDVLAALLDHRNVAVTQGYYRVGPKRKREAIERVGALVMDRRGSLRPAVDQVEYERRSVSTLLGGCVEPSNVKSGGKSCPIRFQCGGCDHYRPDPSYIPEIEQEIRKIKADIMEAQLCAAPPVVDNLRYNLAMFESILAKMTANLAQLDPHERAGLDAAIGTIRSARERHRKALPLFVTHSGAGDIDA</sequence>
<evidence type="ECO:0000259" key="2">
    <source>
        <dbReference type="PROSITE" id="PS51898"/>
    </source>
</evidence>
<accession>A0ABW7K046</accession>
<dbReference type="EMBL" id="JBIMSN010000025">
    <property type="protein sequence ID" value="MFH5228154.1"/>
    <property type="molecule type" value="Genomic_DNA"/>
</dbReference>
<dbReference type="InterPro" id="IPR011010">
    <property type="entry name" value="DNA_brk_join_enz"/>
</dbReference>
<evidence type="ECO:0000256" key="1">
    <source>
        <dbReference type="ARBA" id="ARBA00023172"/>
    </source>
</evidence>